<evidence type="ECO:0000256" key="6">
    <source>
        <dbReference type="ARBA" id="ARBA00023136"/>
    </source>
</evidence>
<dbReference type="GO" id="GO:0016020">
    <property type="term" value="C:membrane"/>
    <property type="evidence" value="ECO:0007669"/>
    <property type="project" value="UniProtKB-SubCell"/>
</dbReference>
<evidence type="ECO:0000256" key="7">
    <source>
        <dbReference type="RuleBase" id="RU363107"/>
    </source>
</evidence>
<feature type="region of interest" description="Disordered" evidence="8">
    <location>
        <begin position="1"/>
        <end position="24"/>
    </location>
</feature>
<evidence type="ECO:0000256" key="4">
    <source>
        <dbReference type="ARBA" id="ARBA00022692"/>
    </source>
</evidence>
<evidence type="ECO:0000313" key="10">
    <source>
        <dbReference type="RefSeq" id="XP_038972526.1"/>
    </source>
</evidence>
<reference evidence="10" key="1">
    <citation type="submission" date="2025-08" db="UniProtKB">
        <authorList>
            <consortium name="RefSeq"/>
        </authorList>
    </citation>
    <scope>IDENTIFICATION</scope>
    <source>
        <tissue evidence="10">Young leaves</tissue>
    </source>
</reference>
<dbReference type="GO" id="GO:0005794">
    <property type="term" value="C:Golgi apparatus"/>
    <property type="evidence" value="ECO:0007669"/>
    <property type="project" value="TreeGrafter"/>
</dbReference>
<comment type="function">
    <text evidence="1 7">May be involved in both secretory and endocytic intracellular trafficking in the endosomal/prevacuolar compartments.</text>
</comment>
<feature type="transmembrane region" description="Helical" evidence="7">
    <location>
        <begin position="82"/>
        <end position="101"/>
    </location>
</feature>
<evidence type="ECO:0000256" key="1">
    <source>
        <dbReference type="ARBA" id="ARBA00002501"/>
    </source>
</evidence>
<keyword evidence="4 7" id="KW-0812">Transmembrane</keyword>
<keyword evidence="5 7" id="KW-1133">Transmembrane helix</keyword>
<dbReference type="AlphaFoldDB" id="A0A8B8ZEH3"/>
<dbReference type="InterPro" id="IPR004895">
    <property type="entry name" value="Prenylated_rab_accept_PRA1"/>
</dbReference>
<evidence type="ECO:0000256" key="5">
    <source>
        <dbReference type="ARBA" id="ARBA00022989"/>
    </source>
</evidence>
<dbReference type="RefSeq" id="XP_038972526.1">
    <property type="nucleotide sequence ID" value="XM_039116598.1"/>
</dbReference>
<evidence type="ECO:0000256" key="3">
    <source>
        <dbReference type="ARBA" id="ARBA00006483"/>
    </source>
</evidence>
<feature type="transmembrane region" description="Helical" evidence="7">
    <location>
        <begin position="161"/>
        <end position="178"/>
    </location>
</feature>
<dbReference type="Pfam" id="PF03208">
    <property type="entry name" value="PRA1"/>
    <property type="match status" value="1"/>
</dbReference>
<accession>A0A8B8ZEH3</accession>
<feature type="compositionally biased region" description="Low complexity" evidence="8">
    <location>
        <begin position="15"/>
        <end position="24"/>
    </location>
</feature>
<protein>
    <recommendedName>
        <fullName evidence="7">PRA1 family protein</fullName>
    </recommendedName>
</protein>
<feature type="transmembrane region" description="Helical" evidence="7">
    <location>
        <begin position="135"/>
        <end position="155"/>
    </location>
</feature>
<sequence>MKTTSPSGYGTIHTAAASSPPSAAAPKASAFSRATEMISRFREQGQSLIAARRPWWELLDPAAVHRPLAAGDAASRLRRNIAYFRANYTIVILLAVFLSLIWHPPSLIAFVALSVAWFFLYSSHDRPLVLFGRAIDEGTVLTALSVITVVALVVTDVAWNLLASIMVGLAIVGIHAVFRTTDDLFLDEQEAARCGLLSVAGSRRVVRQADIRVV</sequence>
<name>A0A8B8ZEH3_PHODC</name>
<comment type="subcellular location">
    <subcellularLocation>
        <location evidence="2 7">Membrane</location>
        <topology evidence="2 7">Multi-pass membrane protein</topology>
    </subcellularLocation>
</comment>
<dbReference type="PANTHER" id="PTHR19317">
    <property type="entry name" value="PRENYLATED RAB ACCEPTOR 1-RELATED"/>
    <property type="match status" value="1"/>
</dbReference>
<gene>
    <name evidence="10" type="primary">LOC120104807</name>
</gene>
<dbReference type="KEGG" id="pda:120104807"/>
<dbReference type="Proteomes" id="UP000228380">
    <property type="component" value="Unplaced"/>
</dbReference>
<dbReference type="PANTHER" id="PTHR19317:SF58">
    <property type="entry name" value="OS03G0741600 PROTEIN"/>
    <property type="match status" value="1"/>
</dbReference>
<evidence type="ECO:0000256" key="8">
    <source>
        <dbReference type="SAM" id="MobiDB-lite"/>
    </source>
</evidence>
<feature type="transmembrane region" description="Helical" evidence="7">
    <location>
        <begin position="107"/>
        <end position="123"/>
    </location>
</feature>
<proteinExistence type="inferred from homology"/>
<keyword evidence="9" id="KW-1185">Reference proteome</keyword>
<dbReference type="GO" id="GO:0016192">
    <property type="term" value="P:vesicle-mediated transport"/>
    <property type="evidence" value="ECO:0007669"/>
    <property type="project" value="TreeGrafter"/>
</dbReference>
<keyword evidence="6 7" id="KW-0472">Membrane</keyword>
<keyword evidence="7" id="KW-0813">Transport</keyword>
<dbReference type="OrthoDB" id="63113at2759"/>
<dbReference type="GO" id="GO:0005783">
    <property type="term" value="C:endoplasmic reticulum"/>
    <property type="evidence" value="ECO:0007669"/>
    <property type="project" value="TreeGrafter"/>
</dbReference>
<evidence type="ECO:0000313" key="9">
    <source>
        <dbReference type="Proteomes" id="UP000228380"/>
    </source>
</evidence>
<dbReference type="GeneID" id="120104807"/>
<comment type="similarity">
    <text evidence="3 7">Belongs to the PRA1 family.</text>
</comment>
<organism evidence="9 10">
    <name type="scientific">Phoenix dactylifera</name>
    <name type="common">Date palm</name>
    <dbReference type="NCBI Taxonomy" id="42345"/>
    <lineage>
        <taxon>Eukaryota</taxon>
        <taxon>Viridiplantae</taxon>
        <taxon>Streptophyta</taxon>
        <taxon>Embryophyta</taxon>
        <taxon>Tracheophyta</taxon>
        <taxon>Spermatophyta</taxon>
        <taxon>Magnoliopsida</taxon>
        <taxon>Liliopsida</taxon>
        <taxon>Arecaceae</taxon>
        <taxon>Coryphoideae</taxon>
        <taxon>Phoeniceae</taxon>
        <taxon>Phoenix</taxon>
    </lineage>
</organism>
<evidence type="ECO:0000256" key="2">
    <source>
        <dbReference type="ARBA" id="ARBA00004141"/>
    </source>
</evidence>